<proteinExistence type="predicted"/>
<dbReference type="Proteomes" id="UP001165960">
    <property type="component" value="Unassembled WGS sequence"/>
</dbReference>
<protein>
    <submittedName>
        <fullName evidence="1">Uncharacterized protein</fullName>
    </submittedName>
</protein>
<evidence type="ECO:0000313" key="2">
    <source>
        <dbReference type="Proteomes" id="UP001165960"/>
    </source>
</evidence>
<dbReference type="EMBL" id="QTSX02001572">
    <property type="protein sequence ID" value="KAJ9080330.1"/>
    <property type="molecule type" value="Genomic_DNA"/>
</dbReference>
<organism evidence="1 2">
    <name type="scientific">Entomophthora muscae</name>
    <dbReference type="NCBI Taxonomy" id="34485"/>
    <lineage>
        <taxon>Eukaryota</taxon>
        <taxon>Fungi</taxon>
        <taxon>Fungi incertae sedis</taxon>
        <taxon>Zoopagomycota</taxon>
        <taxon>Entomophthoromycotina</taxon>
        <taxon>Entomophthoromycetes</taxon>
        <taxon>Entomophthorales</taxon>
        <taxon>Entomophthoraceae</taxon>
        <taxon>Entomophthora</taxon>
    </lineage>
</organism>
<gene>
    <name evidence="1" type="ORF">DSO57_1026223</name>
</gene>
<comment type="caution">
    <text evidence="1">The sequence shown here is derived from an EMBL/GenBank/DDBJ whole genome shotgun (WGS) entry which is preliminary data.</text>
</comment>
<reference evidence="1" key="1">
    <citation type="submission" date="2022-04" db="EMBL/GenBank/DDBJ databases">
        <title>Genome of the entomopathogenic fungus Entomophthora muscae.</title>
        <authorList>
            <person name="Elya C."/>
            <person name="Lovett B.R."/>
            <person name="Lee E."/>
            <person name="Macias A.M."/>
            <person name="Hajek A.E."/>
            <person name="De Bivort B.L."/>
            <person name="Kasson M.T."/>
            <person name="De Fine Licht H.H."/>
            <person name="Stajich J.E."/>
        </authorList>
    </citation>
    <scope>NUCLEOTIDE SEQUENCE</scope>
    <source>
        <strain evidence="1">Berkeley</strain>
    </source>
</reference>
<name>A0ACC2U0K0_9FUNG</name>
<accession>A0ACC2U0K0</accession>
<keyword evidence="2" id="KW-1185">Reference proteome</keyword>
<evidence type="ECO:0000313" key="1">
    <source>
        <dbReference type="EMBL" id="KAJ9080330.1"/>
    </source>
</evidence>
<sequence length="89" mass="9674">MSSGLLSTCFDGCIGVIGKKAGRSLRSKIHAEEGTVPAKPASSFDVPFSPTESIKESCEGYLMESIGTVLERDMVQESEIIHYTMLFIK</sequence>